<evidence type="ECO:0000313" key="3">
    <source>
        <dbReference type="EMBL" id="KAJ2676502.1"/>
    </source>
</evidence>
<name>A0A9W8G1X6_9FUNG</name>
<proteinExistence type="predicted"/>
<organism evidence="3 4">
    <name type="scientific">Coemansia spiralis</name>
    <dbReference type="NCBI Taxonomy" id="417178"/>
    <lineage>
        <taxon>Eukaryota</taxon>
        <taxon>Fungi</taxon>
        <taxon>Fungi incertae sedis</taxon>
        <taxon>Zoopagomycota</taxon>
        <taxon>Kickxellomycotina</taxon>
        <taxon>Kickxellomycetes</taxon>
        <taxon>Kickxellales</taxon>
        <taxon>Kickxellaceae</taxon>
        <taxon>Coemansia</taxon>
    </lineage>
</organism>
<comment type="caution">
    <text evidence="3">The sequence shown here is derived from an EMBL/GenBank/DDBJ whole genome shotgun (WGS) entry which is preliminary data.</text>
</comment>
<evidence type="ECO:0000256" key="1">
    <source>
        <dbReference type="SAM" id="MobiDB-lite"/>
    </source>
</evidence>
<protein>
    <submittedName>
        <fullName evidence="3">Uncharacterized protein</fullName>
    </submittedName>
</protein>
<feature type="compositionally biased region" description="Pro residues" evidence="1">
    <location>
        <begin position="129"/>
        <end position="142"/>
    </location>
</feature>
<feature type="signal peptide" evidence="2">
    <location>
        <begin position="1"/>
        <end position="20"/>
    </location>
</feature>
<accession>A0A9W8G1X6</accession>
<dbReference type="OrthoDB" id="5595268at2759"/>
<dbReference type="AlphaFoldDB" id="A0A9W8G1X6"/>
<dbReference type="EMBL" id="JANBTW010000039">
    <property type="protein sequence ID" value="KAJ2676502.1"/>
    <property type="molecule type" value="Genomic_DNA"/>
</dbReference>
<evidence type="ECO:0000313" key="4">
    <source>
        <dbReference type="Proteomes" id="UP001151518"/>
    </source>
</evidence>
<feature type="compositionally biased region" description="Low complexity" evidence="1">
    <location>
        <begin position="187"/>
        <end position="223"/>
    </location>
</feature>
<reference evidence="3" key="1">
    <citation type="submission" date="2022-07" db="EMBL/GenBank/DDBJ databases">
        <title>Phylogenomic reconstructions and comparative analyses of Kickxellomycotina fungi.</title>
        <authorList>
            <person name="Reynolds N.K."/>
            <person name="Stajich J.E."/>
            <person name="Barry K."/>
            <person name="Grigoriev I.V."/>
            <person name="Crous P."/>
            <person name="Smith M.E."/>
        </authorList>
    </citation>
    <scope>NUCLEOTIDE SEQUENCE</scope>
    <source>
        <strain evidence="3">NRRL 3115</strain>
    </source>
</reference>
<feature type="region of interest" description="Disordered" evidence="1">
    <location>
        <begin position="103"/>
        <end position="232"/>
    </location>
</feature>
<feature type="compositionally biased region" description="Polar residues" evidence="1">
    <location>
        <begin position="169"/>
        <end position="179"/>
    </location>
</feature>
<evidence type="ECO:0000256" key="2">
    <source>
        <dbReference type="SAM" id="SignalP"/>
    </source>
</evidence>
<feature type="compositionally biased region" description="Low complexity" evidence="1">
    <location>
        <begin position="143"/>
        <end position="154"/>
    </location>
</feature>
<feature type="chain" id="PRO_5040907198" evidence="2">
    <location>
        <begin position="21"/>
        <end position="232"/>
    </location>
</feature>
<gene>
    <name evidence="3" type="ORF">GGI25_003537</name>
</gene>
<sequence length="232" mass="24851">MKLFSCSILSLAALVSSVLAQNIDWTAKDAQTCAVNNWAAIKAAVDPNILQTWQFLPSMVKILMEQSGALKADHTLVDHPTTDQILAIARGFPSGIFSPSGDNIVRNCLDNKPEPTPTEPTSTKSEPTPTEPTPTKPEPTPTEPTSTEPEPTSTQHDTATSAHTDESTHQGTATSTQVESSHHDTTTETSVTTSQEQYTTVTHHTSSAPSSPPYTATTTTTSPHKCHPKNTH</sequence>
<keyword evidence="2" id="KW-0732">Signal</keyword>
<feature type="compositionally biased region" description="Low complexity" evidence="1">
    <location>
        <begin position="119"/>
        <end position="128"/>
    </location>
</feature>
<dbReference type="Proteomes" id="UP001151518">
    <property type="component" value="Unassembled WGS sequence"/>
</dbReference>